<gene>
    <name evidence="3" type="ORF">RG47T_3499</name>
</gene>
<name>A0A1Q6A1Y8_9SPHI</name>
<dbReference type="Gene3D" id="3.40.50.1820">
    <property type="entry name" value="alpha/beta hydrolase"/>
    <property type="match status" value="1"/>
</dbReference>
<dbReference type="InterPro" id="IPR052897">
    <property type="entry name" value="Sec-Metab_Biosynth_Hydrolase"/>
</dbReference>
<dbReference type="EMBL" id="MPPL01000001">
    <property type="protein sequence ID" value="OKS88035.1"/>
    <property type="molecule type" value="Genomic_DNA"/>
</dbReference>
<evidence type="ECO:0000256" key="1">
    <source>
        <dbReference type="SAM" id="SignalP"/>
    </source>
</evidence>
<organism evidence="3 4">
    <name type="scientific">Mucilaginibacter polytrichastri</name>
    <dbReference type="NCBI Taxonomy" id="1302689"/>
    <lineage>
        <taxon>Bacteria</taxon>
        <taxon>Pseudomonadati</taxon>
        <taxon>Bacteroidota</taxon>
        <taxon>Sphingobacteriia</taxon>
        <taxon>Sphingobacteriales</taxon>
        <taxon>Sphingobacteriaceae</taxon>
        <taxon>Mucilaginibacter</taxon>
    </lineage>
</organism>
<evidence type="ECO:0000259" key="2">
    <source>
        <dbReference type="Pfam" id="PF12697"/>
    </source>
</evidence>
<proteinExistence type="predicted"/>
<accession>A0A1Q6A1Y8</accession>
<evidence type="ECO:0000313" key="3">
    <source>
        <dbReference type="EMBL" id="OKS88035.1"/>
    </source>
</evidence>
<dbReference type="RefSeq" id="WP_074490558.1">
    <property type="nucleotide sequence ID" value="NZ_FPAM01000010.1"/>
</dbReference>
<keyword evidence="1" id="KW-0732">Signal</keyword>
<protein>
    <recommendedName>
        <fullName evidence="2">AB hydrolase-1 domain-containing protein</fullName>
    </recommendedName>
</protein>
<dbReference type="STRING" id="1302689.RG47T_3499"/>
<reference evidence="3 4" key="1">
    <citation type="submission" date="2016-11" db="EMBL/GenBank/DDBJ databases">
        <title>Whole Genome Sequencing of Mucilaginibacter polytrichastri RG4-7(T) isolated from the moss sample.</title>
        <authorList>
            <person name="Li Y."/>
        </authorList>
    </citation>
    <scope>NUCLEOTIDE SEQUENCE [LARGE SCALE GENOMIC DNA]</scope>
    <source>
        <strain evidence="3 4">RG4-7</strain>
    </source>
</reference>
<dbReference type="AlphaFoldDB" id="A0A1Q6A1Y8"/>
<dbReference type="SUPFAM" id="SSF53474">
    <property type="entry name" value="alpha/beta-Hydrolases"/>
    <property type="match status" value="1"/>
</dbReference>
<dbReference type="InterPro" id="IPR029058">
    <property type="entry name" value="AB_hydrolase_fold"/>
</dbReference>
<feature type="domain" description="AB hydrolase-1" evidence="2">
    <location>
        <begin position="31"/>
        <end position="258"/>
    </location>
</feature>
<dbReference type="Pfam" id="PF12697">
    <property type="entry name" value="Abhydrolase_6"/>
    <property type="match status" value="1"/>
</dbReference>
<feature type="signal peptide" evidence="1">
    <location>
        <begin position="1"/>
        <end position="19"/>
    </location>
</feature>
<dbReference type="OrthoDB" id="9112061at2"/>
<feature type="chain" id="PRO_5010239596" description="AB hydrolase-1 domain-containing protein" evidence="1">
    <location>
        <begin position="20"/>
        <end position="265"/>
    </location>
</feature>
<dbReference type="PANTHER" id="PTHR37017">
    <property type="entry name" value="AB HYDROLASE-1 DOMAIN-CONTAINING PROTEIN-RELATED"/>
    <property type="match status" value="1"/>
</dbReference>
<keyword evidence="4" id="KW-1185">Reference proteome</keyword>
<sequence>MKNLLITIAMSVLAYTSFASTTKSNKKMETIILVHGAWADVSSWDAVVPLLKAQGHEVIAINLTGHGKDQTPFAKITFQTYVDQVKAAIGSRNNVILVGHSFAGLIISQVAEEIPSQIKKLVYLAAALPIDGDSLLGLAGQDSNSHISGSLTVDKEHGAAIIAKEGVADILAADAPQQVQEYLAANIKPEPLAPLAEKVHLTEKNFGSVKKVYIYTINDHTISYIAQQRMVKAGKVEKVYTLQSSHTPFISMPDKLSDIIIAESK</sequence>
<comment type="caution">
    <text evidence="3">The sequence shown here is derived from an EMBL/GenBank/DDBJ whole genome shotgun (WGS) entry which is preliminary data.</text>
</comment>
<dbReference type="Proteomes" id="UP000186720">
    <property type="component" value="Unassembled WGS sequence"/>
</dbReference>
<evidence type="ECO:0000313" key="4">
    <source>
        <dbReference type="Proteomes" id="UP000186720"/>
    </source>
</evidence>
<dbReference type="InterPro" id="IPR000073">
    <property type="entry name" value="AB_hydrolase_1"/>
</dbReference>
<dbReference type="PANTHER" id="PTHR37017:SF11">
    <property type="entry name" value="ESTERASE_LIPASE_THIOESTERASE DOMAIN-CONTAINING PROTEIN"/>
    <property type="match status" value="1"/>
</dbReference>